<dbReference type="FunFam" id="1.25.10.10:FF:000447">
    <property type="entry name" value="RIC8 guanine nucleotide exchange factor A"/>
    <property type="match status" value="1"/>
</dbReference>
<dbReference type="GeneTree" id="ENSGT00390000014700"/>
<dbReference type="GO" id="GO:0001965">
    <property type="term" value="F:G-protein alpha-subunit binding"/>
    <property type="evidence" value="ECO:0007669"/>
    <property type="project" value="UniProtKB-UniRule"/>
</dbReference>
<sequence length="550" mass="62638">MKMDLNVIIEKMETGEQDAALSALQTYNKEKNLCFSFPPEEQEVRERLGELLLAFLERDLQPSCKLACLETIRILSRDKSRLEPFSSRRAMLILARHAAVAHGDGSTPEIPDLDVIVEALKCLCNVVFNSSEAQEAAAQLQLVVGVAERLKQCREPQWTHDVRFFDLRFTFLLTALRVDVRMQLARELRGARLLADALDATLGLYWPDTYEVAPVGGTGLSECPPLGRMETERAMEILKILFNITFDTNRRKVDEEEAATYRHLGAILRYCLMSRAEGEDRTEEFHSHTVNLLGNLPLPCLDVLLLPKVHQASTEYMGINMDAVSVLLEFMEKRLDRGNKLKETLLPSLNLLTESSRIHRETRKFLRMKVLPPLRDVRNRPEVGCALRNKLVRLMTHIDTDVKNCAAEFLFVLCKESVSRFIKYTGYGNAAGLLAARGLMRGGWEPGHYSEDEDSDTEEYREAKPHINPVTGRVEDEQPNPMEGMTEEQKEHEAMKLVNMFDKLSRNHVIQPMKLGADGKMTKLDPHHLHSLPPPLFHNPDQNEEEEDED</sequence>
<dbReference type="PRINTS" id="PR01802">
    <property type="entry name" value="SYNEMBRYN"/>
</dbReference>
<evidence type="ECO:0000256" key="2">
    <source>
        <dbReference type="ARBA" id="ARBA00009049"/>
    </source>
</evidence>
<keyword evidence="5" id="KW-0143">Chaperone</keyword>
<dbReference type="SUPFAM" id="SSF48371">
    <property type="entry name" value="ARM repeat"/>
    <property type="match status" value="1"/>
</dbReference>
<reference evidence="8" key="4">
    <citation type="submission" date="2025-08" db="UniProtKB">
        <authorList>
            <consortium name="Ensembl"/>
        </authorList>
    </citation>
    <scope>IDENTIFICATION</scope>
</reference>
<dbReference type="GO" id="GO:0005085">
    <property type="term" value="F:guanyl-nucleotide exchange factor activity"/>
    <property type="evidence" value="ECO:0007669"/>
    <property type="project" value="UniProtKB-UniRule"/>
</dbReference>
<keyword evidence="9" id="KW-1185">Reference proteome</keyword>
<gene>
    <name evidence="8" type="primary">RIC8A</name>
</gene>
<dbReference type="OMA" id="CWPDPLV"/>
<comment type="subunit">
    <text evidence="6">Interacts with some GDP-bound G alpha proteins. Does not interact with G-alpha proteins when they are in complex with subunits beta and gamma.</text>
</comment>
<reference evidence="9" key="1">
    <citation type="journal article" date="2014" name="Science">
        <title>Nonhuman genetics. Genomic basis for the convergent evolution of electric organs.</title>
        <authorList>
            <person name="Gallant J.R."/>
            <person name="Traeger L.L."/>
            <person name="Volkening J.D."/>
            <person name="Moffett H."/>
            <person name="Chen P.H."/>
            <person name="Novina C.D."/>
            <person name="Phillips G.N.Jr."/>
            <person name="Anand R."/>
            <person name="Wells G.B."/>
            <person name="Pinch M."/>
            <person name="Guth R."/>
            <person name="Unguez G.A."/>
            <person name="Albert J.S."/>
            <person name="Zakon H.H."/>
            <person name="Samanta M.P."/>
            <person name="Sussman M.R."/>
        </authorList>
    </citation>
    <scope>NUCLEOTIDE SEQUENCE [LARGE SCALE GENOMIC DNA]</scope>
</reference>
<dbReference type="PANTHER" id="PTHR12425">
    <property type="entry name" value="SYNEMBRYN"/>
    <property type="match status" value="1"/>
</dbReference>
<dbReference type="AlphaFoldDB" id="A0A4W4H387"/>
<comment type="similarity">
    <text evidence="2 6">Belongs to the synembryn family.</text>
</comment>
<keyword evidence="4 6" id="KW-0344">Guanine-nucleotide releasing factor</keyword>
<dbReference type="Pfam" id="PF10165">
    <property type="entry name" value="Ric8"/>
    <property type="match status" value="1"/>
</dbReference>
<evidence type="ECO:0000256" key="4">
    <source>
        <dbReference type="ARBA" id="ARBA00022658"/>
    </source>
</evidence>
<reference evidence="8" key="3">
    <citation type="submission" date="2020-05" db="EMBL/GenBank/DDBJ databases">
        <title>Electrophorus electricus (electric eel) genome, fEleEle1, primary haplotype.</title>
        <authorList>
            <person name="Myers G."/>
            <person name="Meyer A."/>
            <person name="Fedrigo O."/>
            <person name="Formenti G."/>
            <person name="Rhie A."/>
            <person name="Tracey A."/>
            <person name="Sims Y."/>
            <person name="Jarvis E.D."/>
        </authorList>
    </citation>
    <scope>NUCLEOTIDE SEQUENCE [LARGE SCALE GENOMIC DNA]</scope>
</reference>
<comment type="subcellular location">
    <subcellularLocation>
        <location evidence="1">Cytoplasm</location>
        <location evidence="1">Cell cortex</location>
    </subcellularLocation>
</comment>
<name>A0A4W4H387_ELEEL</name>
<accession>A0A4W4H387</accession>
<keyword evidence="3 6" id="KW-0963">Cytoplasm</keyword>
<dbReference type="Gene3D" id="1.25.10.10">
    <property type="entry name" value="Leucine-rich Repeat Variant"/>
    <property type="match status" value="1"/>
</dbReference>
<dbReference type="InterPro" id="IPR019318">
    <property type="entry name" value="Gua_nucleotide_exch_fac_Ric8"/>
</dbReference>
<comment type="function">
    <text evidence="6">Chaperone that specifically binds and folds nascent G alpha proteins prior to G protein heterotrimer formation. Also acts as a guanine nucleotide exchange factor (GEF) for G alpha proteins by stimulating exchange of bound GDP for free GTP.</text>
</comment>
<dbReference type="GO" id="GO:0005886">
    <property type="term" value="C:plasma membrane"/>
    <property type="evidence" value="ECO:0007669"/>
    <property type="project" value="TreeGrafter"/>
</dbReference>
<dbReference type="GO" id="GO:0007186">
    <property type="term" value="P:G protein-coupled receptor signaling pathway"/>
    <property type="evidence" value="ECO:0007669"/>
    <property type="project" value="TreeGrafter"/>
</dbReference>
<evidence type="ECO:0000313" key="9">
    <source>
        <dbReference type="Proteomes" id="UP000314983"/>
    </source>
</evidence>
<evidence type="ECO:0000313" key="8">
    <source>
        <dbReference type="Ensembl" id="ENSEEEP00000043213.2"/>
    </source>
</evidence>
<dbReference type="GO" id="GO:0005938">
    <property type="term" value="C:cell cortex"/>
    <property type="evidence" value="ECO:0007669"/>
    <property type="project" value="UniProtKB-SubCell"/>
</dbReference>
<dbReference type="PANTHER" id="PTHR12425:SF4">
    <property type="entry name" value="SYNEMBRYN-A"/>
    <property type="match status" value="1"/>
</dbReference>
<dbReference type="InterPro" id="IPR011989">
    <property type="entry name" value="ARM-like"/>
</dbReference>
<evidence type="ECO:0000256" key="7">
    <source>
        <dbReference type="SAM" id="MobiDB-lite"/>
    </source>
</evidence>
<evidence type="ECO:0000256" key="3">
    <source>
        <dbReference type="ARBA" id="ARBA00022490"/>
    </source>
</evidence>
<feature type="region of interest" description="Disordered" evidence="7">
    <location>
        <begin position="518"/>
        <end position="550"/>
    </location>
</feature>
<protein>
    <recommendedName>
        <fullName evidence="6">Synembryn</fullName>
    </recommendedName>
    <alternativeName>
        <fullName evidence="6">Protein Ric-8</fullName>
    </alternativeName>
</protein>
<evidence type="ECO:0000256" key="5">
    <source>
        <dbReference type="ARBA" id="ARBA00023186"/>
    </source>
</evidence>
<reference evidence="9" key="2">
    <citation type="journal article" date="2017" name="Sci. Adv.">
        <title>A tail of two voltages: Proteomic comparison of the three electric organs of the electric eel.</title>
        <authorList>
            <person name="Traeger L.L."/>
            <person name="Sabat G."/>
            <person name="Barrett-Wilt G.A."/>
            <person name="Wells G.B."/>
            <person name="Sussman M.R."/>
        </authorList>
    </citation>
    <scope>NUCLEOTIDE SEQUENCE [LARGE SCALE GENOMIC DNA]</scope>
</reference>
<dbReference type="Proteomes" id="UP000314983">
    <property type="component" value="Chromosome 12"/>
</dbReference>
<reference evidence="8" key="5">
    <citation type="submission" date="2025-09" db="UniProtKB">
        <authorList>
            <consortium name="Ensembl"/>
        </authorList>
    </citation>
    <scope>IDENTIFICATION</scope>
</reference>
<proteinExistence type="inferred from homology"/>
<dbReference type="InterPro" id="IPR008376">
    <property type="entry name" value="Chaperone_Ric-8_A/B"/>
</dbReference>
<evidence type="ECO:0000256" key="6">
    <source>
        <dbReference type="RuleBase" id="RU369048"/>
    </source>
</evidence>
<dbReference type="InterPro" id="IPR016024">
    <property type="entry name" value="ARM-type_fold"/>
</dbReference>
<organism evidence="8 9">
    <name type="scientific">Electrophorus electricus</name>
    <name type="common">Electric eel</name>
    <name type="synonym">Gymnotus electricus</name>
    <dbReference type="NCBI Taxonomy" id="8005"/>
    <lineage>
        <taxon>Eukaryota</taxon>
        <taxon>Metazoa</taxon>
        <taxon>Chordata</taxon>
        <taxon>Craniata</taxon>
        <taxon>Vertebrata</taxon>
        <taxon>Euteleostomi</taxon>
        <taxon>Actinopterygii</taxon>
        <taxon>Neopterygii</taxon>
        <taxon>Teleostei</taxon>
        <taxon>Ostariophysi</taxon>
        <taxon>Gymnotiformes</taxon>
        <taxon>Gymnotoidei</taxon>
        <taxon>Gymnotidae</taxon>
        <taxon>Electrophorus</taxon>
    </lineage>
</organism>
<evidence type="ECO:0000256" key="1">
    <source>
        <dbReference type="ARBA" id="ARBA00004544"/>
    </source>
</evidence>
<dbReference type="STRING" id="8005.ENSEEEP00000043213"/>
<dbReference type="Ensembl" id="ENSEEET00000043708.2">
    <property type="protein sequence ID" value="ENSEEEP00000043213.2"/>
    <property type="gene ID" value="ENSEEEG00000020388.2"/>
</dbReference>